<dbReference type="NCBIfam" id="TIGR01725">
    <property type="entry name" value="phge_HK97_gp10"/>
    <property type="match status" value="1"/>
</dbReference>
<accession>A0A8S5T001</accession>
<dbReference type="InterPro" id="IPR010064">
    <property type="entry name" value="HK97-gp10_tail"/>
</dbReference>
<protein>
    <submittedName>
        <fullName evidence="1">Tail component</fullName>
    </submittedName>
</protein>
<proteinExistence type="predicted"/>
<name>A0A8S5T001_9CAUD</name>
<evidence type="ECO:0000313" key="1">
    <source>
        <dbReference type="EMBL" id="DAF56448.1"/>
    </source>
</evidence>
<reference evidence="1" key="1">
    <citation type="journal article" date="2021" name="Proc. Natl. Acad. Sci. U.S.A.">
        <title>A Catalog of Tens of Thousands of Viruses from Human Metagenomes Reveals Hidden Associations with Chronic Diseases.</title>
        <authorList>
            <person name="Tisza M.J."/>
            <person name="Buck C.B."/>
        </authorList>
    </citation>
    <scope>NUCLEOTIDE SEQUENCE</scope>
    <source>
        <strain evidence="1">CtRwl19</strain>
    </source>
</reference>
<organism evidence="1">
    <name type="scientific">Siphoviridae sp. ctRwl19</name>
    <dbReference type="NCBI Taxonomy" id="2827871"/>
    <lineage>
        <taxon>Viruses</taxon>
        <taxon>Duplodnaviria</taxon>
        <taxon>Heunggongvirae</taxon>
        <taxon>Uroviricota</taxon>
        <taxon>Caudoviricetes</taxon>
    </lineage>
</organism>
<dbReference type="Pfam" id="PF04883">
    <property type="entry name" value="HK97-gp10_like"/>
    <property type="match status" value="1"/>
</dbReference>
<dbReference type="EMBL" id="BK032716">
    <property type="protein sequence ID" value="DAF56448.1"/>
    <property type="molecule type" value="Genomic_DNA"/>
</dbReference>
<sequence>MGNVKVDGLSQIHKALSELGRKVSNKIAVKAMREGGKIVREQARQNAPVLSQSTPYRRAGTLKKAIKSSTKVLKSGKIGTVIRVKGLTAKRRGAFKAKNASSGAYNPKDPFYWRFVEFGTSKMPAKPFMRPAFEQSKEKAATEIIKTLKDGIESEAGK</sequence>